<dbReference type="eggNOG" id="COG1544">
    <property type="taxonomic scope" value="Bacteria"/>
</dbReference>
<dbReference type="RefSeq" id="WP_013759250.1">
    <property type="nucleotide sequence ID" value="NC_015500.1"/>
</dbReference>
<dbReference type="STRING" id="906968.Trebr_2133"/>
<organism evidence="1 2">
    <name type="scientific">Treponema brennaborense (strain DSM 12168 / CIP 105900 / DD5/3)</name>
    <dbReference type="NCBI Taxonomy" id="906968"/>
    <lineage>
        <taxon>Bacteria</taxon>
        <taxon>Pseudomonadati</taxon>
        <taxon>Spirochaetota</taxon>
        <taxon>Spirochaetia</taxon>
        <taxon>Spirochaetales</taxon>
        <taxon>Treponemataceae</taxon>
        <taxon>Treponema</taxon>
    </lineage>
</organism>
<dbReference type="InterPro" id="IPR036567">
    <property type="entry name" value="RHF-like"/>
</dbReference>
<dbReference type="Gene3D" id="3.30.160.100">
    <property type="entry name" value="Ribosome hibernation promotion factor-like"/>
    <property type="match status" value="1"/>
</dbReference>
<dbReference type="KEGG" id="tbe:Trebr_2133"/>
<sequence length="96" mass="11184">MTTSMSAVGFDFEQDQTDLINKKIERIKYADDLIVDFILRVKEDKKFIFDATVNFRWGSAAHVSAEDYDFAAALNKMMDVLDQKIKKEKDKIQEKK</sequence>
<evidence type="ECO:0000313" key="2">
    <source>
        <dbReference type="Proteomes" id="UP000006546"/>
    </source>
</evidence>
<dbReference type="EMBL" id="CP002696">
    <property type="protein sequence ID" value="AEE17548.1"/>
    <property type="molecule type" value="Genomic_DNA"/>
</dbReference>
<name>F4LKJ2_TREBD</name>
<reference evidence="2" key="1">
    <citation type="submission" date="2011-04" db="EMBL/GenBank/DDBJ databases">
        <title>The complete genome of Treponema brennaborense DSM 12168.</title>
        <authorList>
            <person name="Lucas S."/>
            <person name="Han J."/>
            <person name="Lapidus A."/>
            <person name="Bruce D."/>
            <person name="Goodwin L."/>
            <person name="Pitluck S."/>
            <person name="Peters L."/>
            <person name="Kyrpides N."/>
            <person name="Mavromatis K."/>
            <person name="Ivanova N."/>
            <person name="Mikhailova N."/>
            <person name="Pagani I."/>
            <person name="Teshima H."/>
            <person name="Detter J.C."/>
            <person name="Tapia R."/>
            <person name="Han C."/>
            <person name="Land M."/>
            <person name="Hauser L."/>
            <person name="Markowitz V."/>
            <person name="Cheng J.-F."/>
            <person name="Hugenholtz P."/>
            <person name="Woyke T."/>
            <person name="Wu D."/>
            <person name="Gronow S."/>
            <person name="Wellnitz S."/>
            <person name="Brambilla E."/>
            <person name="Klenk H.-P."/>
            <person name="Eisen J.A."/>
        </authorList>
    </citation>
    <scope>NUCLEOTIDE SEQUENCE [LARGE SCALE GENOMIC DNA]</scope>
    <source>
        <strain evidence="2">DSM 12168 / CIP 105900 / DD5/3</strain>
    </source>
</reference>
<keyword evidence="2" id="KW-1185">Reference proteome</keyword>
<dbReference type="Proteomes" id="UP000006546">
    <property type="component" value="Chromosome"/>
</dbReference>
<dbReference type="AlphaFoldDB" id="F4LKJ2"/>
<accession>F4LKJ2</accession>
<proteinExistence type="predicted"/>
<evidence type="ECO:0000313" key="1">
    <source>
        <dbReference type="EMBL" id="AEE17548.1"/>
    </source>
</evidence>
<gene>
    <name evidence="1" type="ordered locus">Trebr_2133</name>
</gene>
<dbReference type="InterPro" id="IPR003489">
    <property type="entry name" value="RHF/RaiA"/>
</dbReference>
<dbReference type="SUPFAM" id="SSF69754">
    <property type="entry name" value="Ribosome binding protein Y (YfiA homologue)"/>
    <property type="match status" value="1"/>
</dbReference>
<dbReference type="OrthoDB" id="361037at2"/>
<dbReference type="Pfam" id="PF02482">
    <property type="entry name" value="Ribosomal_S30AE"/>
    <property type="match status" value="1"/>
</dbReference>
<protein>
    <submittedName>
        <fullName evidence="1">Ribosomal subunit interface protein, putative</fullName>
    </submittedName>
</protein>
<dbReference type="HOGENOM" id="CLU_182060_0_0_12"/>